<reference evidence="9 10" key="1">
    <citation type="journal article" date="2024" name="G3 (Bethesda)">
        <title>Genome assembly of Hibiscus sabdariffa L. provides insights into metabolisms of medicinal natural products.</title>
        <authorList>
            <person name="Kim T."/>
        </authorList>
    </citation>
    <scope>NUCLEOTIDE SEQUENCE [LARGE SCALE GENOMIC DNA]</scope>
    <source>
        <strain evidence="9">TK-2024</strain>
        <tissue evidence="9">Old leaves</tissue>
    </source>
</reference>
<dbReference type="PROSITE" id="PS51450">
    <property type="entry name" value="LRR"/>
    <property type="match status" value="1"/>
</dbReference>
<keyword evidence="5" id="KW-0804">Transcription</keyword>
<dbReference type="InterPro" id="IPR045125">
    <property type="entry name" value="Sub1/Tcp4-like"/>
</dbReference>
<feature type="domain" description="Transcriptional coactivator p15 (PC4) C-terminal" evidence="8">
    <location>
        <begin position="47"/>
        <end position="98"/>
    </location>
</feature>
<sequence length="221" mass="25234">MSFRGKRKDGEDHPSDENDSHAPPKKTSKFSTSAADDSDDSDDIVVCEISKNRRVSVRNWNGKIWVDIREFYIKDGKQLPGKKGISLSLDQWNTLRDHAEEIDKALDSIFGLQNLEMLEIYSNRLSGTVEMDQFMRLKQLTVLYLSSNNLTLLSESETSPDTSSLPMFNELGLGSCNLRQFPNLLRDQNQLAYLDLSGNNLQGQMPRWIWEMSLETLLLLD</sequence>
<evidence type="ECO:0000256" key="3">
    <source>
        <dbReference type="ARBA" id="ARBA00023015"/>
    </source>
</evidence>
<dbReference type="InterPro" id="IPR003173">
    <property type="entry name" value="PC4_C"/>
</dbReference>
<dbReference type="Pfam" id="PF00560">
    <property type="entry name" value="LRR_1"/>
    <property type="match status" value="1"/>
</dbReference>
<comment type="similarity">
    <text evidence="2">Belongs to the transcriptional coactivator PC4 family.</text>
</comment>
<evidence type="ECO:0000256" key="4">
    <source>
        <dbReference type="ARBA" id="ARBA00023125"/>
    </source>
</evidence>
<evidence type="ECO:0000256" key="1">
    <source>
        <dbReference type="ARBA" id="ARBA00004123"/>
    </source>
</evidence>
<dbReference type="SUPFAM" id="SSF54447">
    <property type="entry name" value="ssDNA-binding transcriptional regulator domain"/>
    <property type="match status" value="1"/>
</dbReference>
<feature type="region of interest" description="Disordered" evidence="7">
    <location>
        <begin position="1"/>
        <end position="40"/>
    </location>
</feature>
<gene>
    <name evidence="9" type="ORF">V6N11_014578</name>
</gene>
<dbReference type="InterPro" id="IPR001611">
    <property type="entry name" value="Leu-rich_rpt"/>
</dbReference>
<evidence type="ECO:0000313" key="10">
    <source>
        <dbReference type="Proteomes" id="UP001396334"/>
    </source>
</evidence>
<keyword evidence="6" id="KW-0539">Nucleus</keyword>
<evidence type="ECO:0000256" key="7">
    <source>
        <dbReference type="SAM" id="MobiDB-lite"/>
    </source>
</evidence>
<dbReference type="PANTHER" id="PTHR13215">
    <property type="entry name" value="RNA POLYMERASE II TRANSCRIPTIONAL COACTIVATOR"/>
    <property type="match status" value="1"/>
</dbReference>
<dbReference type="InterPro" id="IPR032675">
    <property type="entry name" value="LRR_dom_sf"/>
</dbReference>
<protein>
    <recommendedName>
        <fullName evidence="8">Transcriptional coactivator p15 (PC4) C-terminal domain-containing protein</fullName>
    </recommendedName>
</protein>
<keyword evidence="10" id="KW-1185">Reference proteome</keyword>
<dbReference type="InterPro" id="IPR009044">
    <property type="entry name" value="ssDNA-bd_transcriptional_reg"/>
</dbReference>
<evidence type="ECO:0000256" key="2">
    <source>
        <dbReference type="ARBA" id="ARBA00009001"/>
    </source>
</evidence>
<proteinExistence type="inferred from homology"/>
<evidence type="ECO:0000256" key="5">
    <source>
        <dbReference type="ARBA" id="ARBA00023163"/>
    </source>
</evidence>
<keyword evidence="3" id="KW-0805">Transcription regulation</keyword>
<dbReference type="EMBL" id="JBBPBN010000004">
    <property type="protein sequence ID" value="KAK9039375.1"/>
    <property type="molecule type" value="Genomic_DNA"/>
</dbReference>
<name>A0ABR2TPG3_9ROSI</name>
<feature type="compositionally biased region" description="Basic and acidic residues" evidence="7">
    <location>
        <begin position="8"/>
        <end position="22"/>
    </location>
</feature>
<evidence type="ECO:0000313" key="9">
    <source>
        <dbReference type="EMBL" id="KAK9039375.1"/>
    </source>
</evidence>
<evidence type="ECO:0000259" key="8">
    <source>
        <dbReference type="Pfam" id="PF02229"/>
    </source>
</evidence>
<dbReference type="Gene3D" id="2.30.31.10">
    <property type="entry name" value="Transcriptional Coactivator Pc4, Chain A"/>
    <property type="match status" value="1"/>
</dbReference>
<keyword evidence="4" id="KW-0238">DNA-binding</keyword>
<dbReference type="Proteomes" id="UP001396334">
    <property type="component" value="Unassembled WGS sequence"/>
</dbReference>
<accession>A0ABR2TPG3</accession>
<evidence type="ECO:0000256" key="6">
    <source>
        <dbReference type="ARBA" id="ARBA00023242"/>
    </source>
</evidence>
<comment type="subcellular location">
    <subcellularLocation>
        <location evidence="1">Nucleus</location>
    </subcellularLocation>
</comment>
<dbReference type="Pfam" id="PF02229">
    <property type="entry name" value="PC4"/>
    <property type="match status" value="1"/>
</dbReference>
<dbReference type="Gene3D" id="3.80.10.10">
    <property type="entry name" value="Ribonuclease Inhibitor"/>
    <property type="match status" value="1"/>
</dbReference>
<dbReference type="SUPFAM" id="SSF52058">
    <property type="entry name" value="L domain-like"/>
    <property type="match status" value="1"/>
</dbReference>
<comment type="caution">
    <text evidence="9">The sequence shown here is derived from an EMBL/GenBank/DDBJ whole genome shotgun (WGS) entry which is preliminary data.</text>
</comment>
<dbReference type="Pfam" id="PF13855">
    <property type="entry name" value="LRR_8"/>
    <property type="match status" value="1"/>
</dbReference>
<organism evidence="9 10">
    <name type="scientific">Hibiscus sabdariffa</name>
    <name type="common">roselle</name>
    <dbReference type="NCBI Taxonomy" id="183260"/>
    <lineage>
        <taxon>Eukaryota</taxon>
        <taxon>Viridiplantae</taxon>
        <taxon>Streptophyta</taxon>
        <taxon>Embryophyta</taxon>
        <taxon>Tracheophyta</taxon>
        <taxon>Spermatophyta</taxon>
        <taxon>Magnoliopsida</taxon>
        <taxon>eudicotyledons</taxon>
        <taxon>Gunneridae</taxon>
        <taxon>Pentapetalae</taxon>
        <taxon>rosids</taxon>
        <taxon>malvids</taxon>
        <taxon>Malvales</taxon>
        <taxon>Malvaceae</taxon>
        <taxon>Malvoideae</taxon>
        <taxon>Hibiscus</taxon>
    </lineage>
</organism>